<dbReference type="GO" id="GO:0016020">
    <property type="term" value="C:membrane"/>
    <property type="evidence" value="ECO:0007669"/>
    <property type="project" value="UniProtKB-SubCell"/>
</dbReference>
<dbReference type="Pfam" id="PF07690">
    <property type="entry name" value="MFS_1"/>
    <property type="match status" value="1"/>
</dbReference>
<reference evidence="8" key="1">
    <citation type="submission" date="2023-06" db="EMBL/GenBank/DDBJ databases">
        <authorList>
            <consortium name="Lawrence Berkeley National Laboratory"/>
            <person name="Ahrendt S."/>
            <person name="Sahu N."/>
            <person name="Indic B."/>
            <person name="Wong-Bajracharya J."/>
            <person name="Merenyi Z."/>
            <person name="Ke H.-M."/>
            <person name="Monk M."/>
            <person name="Kocsube S."/>
            <person name="Drula E."/>
            <person name="Lipzen A."/>
            <person name="Balint B."/>
            <person name="Henrissat B."/>
            <person name="Andreopoulos B."/>
            <person name="Martin F.M."/>
            <person name="Harder C.B."/>
            <person name="Rigling D."/>
            <person name="Ford K.L."/>
            <person name="Foster G.D."/>
            <person name="Pangilinan J."/>
            <person name="Papanicolaou A."/>
            <person name="Barry K."/>
            <person name="LaButti K."/>
            <person name="Viragh M."/>
            <person name="Koriabine M."/>
            <person name="Yan M."/>
            <person name="Riley R."/>
            <person name="Champramary S."/>
            <person name="Plett K.L."/>
            <person name="Tsai I.J."/>
            <person name="Slot J."/>
            <person name="Sipos G."/>
            <person name="Plett J."/>
            <person name="Nagy L.G."/>
            <person name="Grigoriev I.V."/>
        </authorList>
    </citation>
    <scope>NUCLEOTIDE SEQUENCE</scope>
    <source>
        <strain evidence="8">CCBAS 213</strain>
    </source>
</reference>
<dbReference type="PANTHER" id="PTHR23506">
    <property type="entry name" value="GH10249P"/>
    <property type="match status" value="1"/>
</dbReference>
<organism evidence="8 9">
    <name type="scientific">Armillaria tabescens</name>
    <name type="common">Ringless honey mushroom</name>
    <name type="synonym">Agaricus tabescens</name>
    <dbReference type="NCBI Taxonomy" id="1929756"/>
    <lineage>
        <taxon>Eukaryota</taxon>
        <taxon>Fungi</taxon>
        <taxon>Dikarya</taxon>
        <taxon>Basidiomycota</taxon>
        <taxon>Agaricomycotina</taxon>
        <taxon>Agaricomycetes</taxon>
        <taxon>Agaricomycetidae</taxon>
        <taxon>Agaricales</taxon>
        <taxon>Marasmiineae</taxon>
        <taxon>Physalacriaceae</taxon>
        <taxon>Desarmillaria</taxon>
    </lineage>
</organism>
<dbReference type="CDD" id="cd17325">
    <property type="entry name" value="MFS_MdtG_SLC18_like"/>
    <property type="match status" value="1"/>
</dbReference>
<evidence type="ECO:0000256" key="3">
    <source>
        <dbReference type="ARBA" id="ARBA00022692"/>
    </source>
</evidence>
<dbReference type="PANTHER" id="PTHR23506:SF23">
    <property type="entry name" value="GH10249P"/>
    <property type="match status" value="1"/>
</dbReference>
<keyword evidence="2" id="KW-0813">Transport</keyword>
<feature type="transmembrane region" description="Helical" evidence="6">
    <location>
        <begin position="158"/>
        <end position="181"/>
    </location>
</feature>
<feature type="transmembrane region" description="Helical" evidence="6">
    <location>
        <begin position="65"/>
        <end position="86"/>
    </location>
</feature>
<evidence type="ECO:0000313" key="8">
    <source>
        <dbReference type="EMBL" id="KAK0457152.1"/>
    </source>
</evidence>
<dbReference type="GO" id="GO:0022857">
    <property type="term" value="F:transmembrane transporter activity"/>
    <property type="evidence" value="ECO:0007669"/>
    <property type="project" value="InterPro"/>
</dbReference>
<feature type="transmembrane region" description="Helical" evidence="6">
    <location>
        <begin position="187"/>
        <end position="206"/>
    </location>
</feature>
<name>A0AA39KA06_ARMTA</name>
<dbReference type="InterPro" id="IPR020846">
    <property type="entry name" value="MFS_dom"/>
</dbReference>
<evidence type="ECO:0000256" key="6">
    <source>
        <dbReference type="SAM" id="Phobius"/>
    </source>
</evidence>
<evidence type="ECO:0000256" key="5">
    <source>
        <dbReference type="ARBA" id="ARBA00023136"/>
    </source>
</evidence>
<keyword evidence="9" id="KW-1185">Reference proteome</keyword>
<evidence type="ECO:0000256" key="1">
    <source>
        <dbReference type="ARBA" id="ARBA00004141"/>
    </source>
</evidence>
<feature type="transmembrane region" description="Helical" evidence="6">
    <location>
        <begin position="120"/>
        <end position="146"/>
    </location>
</feature>
<feature type="transmembrane region" description="Helical" evidence="6">
    <location>
        <begin position="25"/>
        <end position="45"/>
    </location>
</feature>
<evidence type="ECO:0000313" key="9">
    <source>
        <dbReference type="Proteomes" id="UP001175211"/>
    </source>
</evidence>
<protein>
    <submittedName>
        <fullName evidence="8">MFS general substrate transporter</fullName>
    </submittedName>
</protein>
<sequence length="451" mass="49302">MDTPSHTSCSEIQIQLWGWKWRSSYWFITFVVWLGIVTDLLVYSIGIPVVPFQLKELGYKDVASLTGWLLFAFLSSLILVTATIPVAIWSEKYDVRKLPLVIGVFILIGSQIMFMEAPTYWLMCLARVLQGIGSTMVWVVGLALLCDKTPPELVGRQLGIAMSGLSLGALVGPSVGGALYTRFGFRGPFIFGVIVAALDLAFRFLIIEDENARKLRSSTTEKPGNEIANENGPTIIGDDVNIQSRKILFVQVLCRLFRSHRALAAAFLTMVYGIIYSSQEPVISNHLNSVWGLNSSKVGLVPLGLSSLLSGWLADHQGASVVIIVTLILAVPWYVVMIIDGHLALFITAYACAYFFAYGVLSPLAVELASVARSIDDIGYAHVYGAFNLAYGIGTTIGPVIGGQMYDHITEGWLAICLLAVGLLVLSVAVTFFYVGDKPVAQIFIRHIRLL</sequence>
<dbReference type="GeneID" id="85359219"/>
<keyword evidence="5 6" id="KW-0472">Membrane</keyword>
<dbReference type="AlphaFoldDB" id="A0AA39KA06"/>
<dbReference type="SUPFAM" id="SSF103473">
    <property type="entry name" value="MFS general substrate transporter"/>
    <property type="match status" value="1"/>
</dbReference>
<dbReference type="InterPro" id="IPR050930">
    <property type="entry name" value="MFS_Vesicular_Transporter"/>
</dbReference>
<feature type="transmembrane region" description="Helical" evidence="6">
    <location>
        <begin position="321"/>
        <end position="339"/>
    </location>
</feature>
<dbReference type="Proteomes" id="UP001175211">
    <property type="component" value="Unassembled WGS sequence"/>
</dbReference>
<feature type="transmembrane region" description="Helical" evidence="6">
    <location>
        <begin position="298"/>
        <end position="314"/>
    </location>
</feature>
<accession>A0AA39KA06</accession>
<feature type="domain" description="Major facilitator superfamily (MFS) profile" evidence="7">
    <location>
        <begin position="28"/>
        <end position="439"/>
    </location>
</feature>
<dbReference type="EMBL" id="JAUEPS010000023">
    <property type="protein sequence ID" value="KAK0457152.1"/>
    <property type="molecule type" value="Genomic_DNA"/>
</dbReference>
<evidence type="ECO:0000259" key="7">
    <source>
        <dbReference type="PROSITE" id="PS50850"/>
    </source>
</evidence>
<comment type="subcellular location">
    <subcellularLocation>
        <location evidence="1">Membrane</location>
        <topology evidence="1">Multi-pass membrane protein</topology>
    </subcellularLocation>
</comment>
<keyword evidence="3 6" id="KW-0812">Transmembrane</keyword>
<dbReference type="PROSITE" id="PS50850">
    <property type="entry name" value="MFS"/>
    <property type="match status" value="1"/>
</dbReference>
<feature type="transmembrane region" description="Helical" evidence="6">
    <location>
        <begin position="345"/>
        <end position="366"/>
    </location>
</feature>
<gene>
    <name evidence="8" type="ORF">EV420DRAFT_1621185</name>
</gene>
<feature type="transmembrane region" description="Helical" evidence="6">
    <location>
        <begin position="98"/>
        <end position="114"/>
    </location>
</feature>
<feature type="transmembrane region" description="Helical" evidence="6">
    <location>
        <begin position="413"/>
        <end position="436"/>
    </location>
</feature>
<feature type="transmembrane region" description="Helical" evidence="6">
    <location>
        <begin position="262"/>
        <end position="278"/>
    </location>
</feature>
<evidence type="ECO:0000256" key="4">
    <source>
        <dbReference type="ARBA" id="ARBA00022989"/>
    </source>
</evidence>
<comment type="caution">
    <text evidence="8">The sequence shown here is derived from an EMBL/GenBank/DDBJ whole genome shotgun (WGS) entry which is preliminary data.</text>
</comment>
<keyword evidence="4 6" id="KW-1133">Transmembrane helix</keyword>
<evidence type="ECO:0000256" key="2">
    <source>
        <dbReference type="ARBA" id="ARBA00022448"/>
    </source>
</evidence>
<feature type="transmembrane region" description="Helical" evidence="6">
    <location>
        <begin position="378"/>
        <end position="401"/>
    </location>
</feature>
<proteinExistence type="predicted"/>
<dbReference type="Gene3D" id="1.20.1250.20">
    <property type="entry name" value="MFS general substrate transporter like domains"/>
    <property type="match status" value="1"/>
</dbReference>
<dbReference type="InterPro" id="IPR036259">
    <property type="entry name" value="MFS_trans_sf"/>
</dbReference>
<dbReference type="RefSeq" id="XP_060329467.1">
    <property type="nucleotide sequence ID" value="XM_060475671.1"/>
</dbReference>
<dbReference type="InterPro" id="IPR011701">
    <property type="entry name" value="MFS"/>
</dbReference>